<accession>A0A2G8L0S6</accession>
<dbReference type="PANTHER" id="PTHR43918:SF4">
    <property type="entry name" value="CARBOXYLIC ESTER HYDROLASE"/>
    <property type="match status" value="1"/>
</dbReference>
<evidence type="ECO:0000313" key="8">
    <source>
        <dbReference type="Proteomes" id="UP000230750"/>
    </source>
</evidence>
<dbReference type="AlphaFoldDB" id="A0A2G8L0S6"/>
<keyword evidence="2" id="KW-0719">Serine esterase</keyword>
<dbReference type="EMBL" id="MRZV01000270">
    <property type="protein sequence ID" value="PIK53876.1"/>
    <property type="molecule type" value="Genomic_DNA"/>
</dbReference>
<dbReference type="PROSITE" id="PS00941">
    <property type="entry name" value="CARBOXYLESTERASE_B_2"/>
    <property type="match status" value="1"/>
</dbReference>
<dbReference type="GO" id="GO:0005615">
    <property type="term" value="C:extracellular space"/>
    <property type="evidence" value="ECO:0007669"/>
    <property type="project" value="TreeGrafter"/>
</dbReference>
<dbReference type="GO" id="GO:0006581">
    <property type="term" value="P:acetylcholine catabolic process"/>
    <property type="evidence" value="ECO:0007669"/>
    <property type="project" value="TreeGrafter"/>
</dbReference>
<evidence type="ECO:0000259" key="6">
    <source>
        <dbReference type="Pfam" id="PF00135"/>
    </source>
</evidence>
<proteinExistence type="inferred from homology"/>
<comment type="similarity">
    <text evidence="1 4">Belongs to the type-B carboxylesterase/lipase family.</text>
</comment>
<organism evidence="7 8">
    <name type="scientific">Stichopus japonicus</name>
    <name type="common">Sea cucumber</name>
    <dbReference type="NCBI Taxonomy" id="307972"/>
    <lineage>
        <taxon>Eukaryota</taxon>
        <taxon>Metazoa</taxon>
        <taxon>Echinodermata</taxon>
        <taxon>Eleutherozoa</taxon>
        <taxon>Echinozoa</taxon>
        <taxon>Holothuroidea</taxon>
        <taxon>Aspidochirotacea</taxon>
        <taxon>Aspidochirotida</taxon>
        <taxon>Stichopodidae</taxon>
        <taxon>Apostichopus</taxon>
    </lineage>
</organism>
<gene>
    <name evidence="7" type="ORF">BSL78_09194</name>
</gene>
<dbReference type="InterPro" id="IPR019819">
    <property type="entry name" value="Carboxylesterase_B_CS"/>
</dbReference>
<dbReference type="OrthoDB" id="19653at2759"/>
<evidence type="ECO:0000256" key="4">
    <source>
        <dbReference type="RuleBase" id="RU361235"/>
    </source>
</evidence>
<evidence type="ECO:0000313" key="7">
    <source>
        <dbReference type="EMBL" id="PIK53876.1"/>
    </source>
</evidence>
<dbReference type="Gene3D" id="3.40.50.1820">
    <property type="entry name" value="alpha/beta hydrolase"/>
    <property type="match status" value="1"/>
</dbReference>
<feature type="domain" description="Carboxylesterase type B" evidence="6">
    <location>
        <begin position="26"/>
        <end position="552"/>
    </location>
</feature>
<dbReference type="GO" id="GO:0005886">
    <property type="term" value="C:plasma membrane"/>
    <property type="evidence" value="ECO:0007669"/>
    <property type="project" value="TreeGrafter"/>
</dbReference>
<dbReference type="EC" id="3.1.1.-" evidence="4"/>
<dbReference type="GO" id="GO:0003990">
    <property type="term" value="F:acetylcholinesterase activity"/>
    <property type="evidence" value="ECO:0007669"/>
    <property type="project" value="TreeGrafter"/>
</dbReference>
<dbReference type="InterPro" id="IPR019826">
    <property type="entry name" value="Carboxylesterase_B_AS"/>
</dbReference>
<feature type="signal peptide" evidence="4">
    <location>
        <begin position="1"/>
        <end position="21"/>
    </location>
</feature>
<dbReference type="GO" id="GO:0019695">
    <property type="term" value="P:choline metabolic process"/>
    <property type="evidence" value="ECO:0007669"/>
    <property type="project" value="TreeGrafter"/>
</dbReference>
<sequence>MSPIALAFLILVSSVTTLICAEQEQPTVTLKDGTELVGIYDEFHSDELPAHAKLETYYGIPYAEPPVGDLRFKPPVAKGKLESPFSASEIGKSCIQIDPQVTGLPLTNEEMSEDCLFLDVIVPHPRPEKAAVFFWIHGGGFTIGAGNMPLGGTIPLVSYGNLIAVSINYRLNAFGFMTTVDDLIPGNLGLRDQQLALKWVQENIEAFGGDPERVTIGGVSAGSSSASLQMLSPDSSGLFKNVIMQSGSSLDVWNTFRSPEDGRREVKAMAKLLECSPEDIEDDPKLLQCLLAAPAEAILEMSSKVGEELGNPSFPSPGPSLDGVFLPQDPLSLIEAGKINGENVIVGTNAEEGTLFLYMISQDKEVRPKVNSTTFGVALSLLFNDNIDPALHDLIKLIYAPDPSILLDESRDDFFKEVTQYLGDRTFLCSESKFGRKVSPFLDVYRYTMTYVPSKNFMDIKWAGAAHGDEILYVSGGVFEGKFYNESTEEEKVLSRKALSYWVNFIQTGNPNTPEDAEPNSLPIWPKFTKEDELFKDLTPAMNNIYMKRRECYFIEHVLPPLKKAFEELKELRLKRDEQSKWSEEGQCEGESCHQDQPPVENEP</sequence>
<feature type="chain" id="PRO_5013426555" description="Carboxylic ester hydrolase" evidence="4">
    <location>
        <begin position="22"/>
        <end position="604"/>
    </location>
</feature>
<comment type="caution">
    <text evidence="7">The sequence shown here is derived from an EMBL/GenBank/DDBJ whole genome shotgun (WGS) entry which is preliminary data.</text>
</comment>
<dbReference type="PANTHER" id="PTHR43918">
    <property type="entry name" value="ACETYLCHOLINESTERASE"/>
    <property type="match status" value="1"/>
</dbReference>
<dbReference type="PROSITE" id="PS00122">
    <property type="entry name" value="CARBOXYLESTERASE_B_1"/>
    <property type="match status" value="1"/>
</dbReference>
<name>A0A2G8L0S6_STIJA</name>
<keyword evidence="3 4" id="KW-0378">Hydrolase</keyword>
<dbReference type="STRING" id="307972.A0A2G8L0S6"/>
<evidence type="ECO:0000256" key="3">
    <source>
        <dbReference type="ARBA" id="ARBA00022801"/>
    </source>
</evidence>
<dbReference type="InterPro" id="IPR050654">
    <property type="entry name" value="AChE-related_enzymes"/>
</dbReference>
<feature type="region of interest" description="Disordered" evidence="5">
    <location>
        <begin position="580"/>
        <end position="604"/>
    </location>
</feature>
<evidence type="ECO:0000256" key="2">
    <source>
        <dbReference type="ARBA" id="ARBA00022487"/>
    </source>
</evidence>
<keyword evidence="4" id="KW-0732">Signal</keyword>
<dbReference type="InterPro" id="IPR002018">
    <property type="entry name" value="CarbesteraseB"/>
</dbReference>
<dbReference type="Pfam" id="PF00135">
    <property type="entry name" value="COesterase"/>
    <property type="match status" value="1"/>
</dbReference>
<dbReference type="Proteomes" id="UP000230750">
    <property type="component" value="Unassembled WGS sequence"/>
</dbReference>
<keyword evidence="8" id="KW-1185">Reference proteome</keyword>
<protein>
    <recommendedName>
        <fullName evidence="4">Carboxylic ester hydrolase</fullName>
        <ecNumber evidence="4">3.1.1.-</ecNumber>
    </recommendedName>
</protein>
<dbReference type="SUPFAM" id="SSF53474">
    <property type="entry name" value="alpha/beta-Hydrolases"/>
    <property type="match status" value="1"/>
</dbReference>
<evidence type="ECO:0000256" key="1">
    <source>
        <dbReference type="ARBA" id="ARBA00005964"/>
    </source>
</evidence>
<reference evidence="7 8" key="1">
    <citation type="journal article" date="2017" name="PLoS Biol.">
        <title>The sea cucumber genome provides insights into morphological evolution and visceral regeneration.</title>
        <authorList>
            <person name="Zhang X."/>
            <person name="Sun L."/>
            <person name="Yuan J."/>
            <person name="Sun Y."/>
            <person name="Gao Y."/>
            <person name="Zhang L."/>
            <person name="Li S."/>
            <person name="Dai H."/>
            <person name="Hamel J.F."/>
            <person name="Liu C."/>
            <person name="Yu Y."/>
            <person name="Liu S."/>
            <person name="Lin W."/>
            <person name="Guo K."/>
            <person name="Jin S."/>
            <person name="Xu P."/>
            <person name="Storey K.B."/>
            <person name="Huan P."/>
            <person name="Zhang T."/>
            <person name="Zhou Y."/>
            <person name="Zhang J."/>
            <person name="Lin C."/>
            <person name="Li X."/>
            <person name="Xing L."/>
            <person name="Huo D."/>
            <person name="Sun M."/>
            <person name="Wang L."/>
            <person name="Mercier A."/>
            <person name="Li F."/>
            <person name="Yang H."/>
            <person name="Xiang J."/>
        </authorList>
    </citation>
    <scope>NUCLEOTIDE SEQUENCE [LARGE SCALE GENOMIC DNA]</scope>
    <source>
        <strain evidence="7">Shaxun</strain>
        <tissue evidence="7">Muscle</tissue>
    </source>
</reference>
<dbReference type="InterPro" id="IPR029058">
    <property type="entry name" value="AB_hydrolase_fold"/>
</dbReference>
<evidence type="ECO:0000256" key="5">
    <source>
        <dbReference type="SAM" id="MobiDB-lite"/>
    </source>
</evidence>